<dbReference type="Proteomes" id="UP000035034">
    <property type="component" value="Unassembled WGS sequence"/>
</dbReference>
<protein>
    <recommendedName>
        <fullName evidence="5">Lipoprotein</fullName>
    </recommendedName>
</protein>
<reference evidence="3 4" key="1">
    <citation type="submission" date="2011-12" db="EMBL/GenBank/DDBJ databases">
        <title>Whole genome shotgun sequence of Gordonia effusa NBRC 100432.</title>
        <authorList>
            <person name="Yoshida I."/>
            <person name="Takarada H."/>
            <person name="Hosoyama A."/>
            <person name="Tsuchikane K."/>
            <person name="Katsumata H."/>
            <person name="Yamazaki S."/>
            <person name="Fujita N."/>
        </authorList>
    </citation>
    <scope>NUCLEOTIDE SEQUENCE [LARGE SCALE GENOMIC DNA]</scope>
    <source>
        <strain evidence="3 4">NBRC 100432</strain>
    </source>
</reference>
<evidence type="ECO:0000256" key="2">
    <source>
        <dbReference type="SAM" id="SignalP"/>
    </source>
</evidence>
<keyword evidence="4" id="KW-1185">Reference proteome</keyword>
<evidence type="ECO:0008006" key="5">
    <source>
        <dbReference type="Google" id="ProtNLM"/>
    </source>
</evidence>
<dbReference type="EMBL" id="BAEH01000115">
    <property type="protein sequence ID" value="GAB20435.1"/>
    <property type="molecule type" value="Genomic_DNA"/>
</dbReference>
<evidence type="ECO:0000313" key="4">
    <source>
        <dbReference type="Proteomes" id="UP000035034"/>
    </source>
</evidence>
<gene>
    <name evidence="3" type="ORF">GOEFS_115_00750</name>
</gene>
<evidence type="ECO:0000256" key="1">
    <source>
        <dbReference type="SAM" id="MobiDB-lite"/>
    </source>
</evidence>
<sequence>MNYRRILAAIAFTPLILTAAACGNTESTPAAQSPQQTVTVTESQGANATGTADQPAPAGTPTSTNTAPTAGIPTKPSRDDANVDARDFQTAPGEYNFISPSGNVWCAIRTNSNAGETRFGCQARRSVPGSSGVTCRNTNSHEYAVKIQDGRVIQFCTTQGIFVAQNPRTLNYGQTIMVQGDSCTSTTEGITCYEGPGFIISRDQNKILP</sequence>
<feature type="region of interest" description="Disordered" evidence="1">
    <location>
        <begin position="26"/>
        <end position="83"/>
    </location>
</feature>
<dbReference type="eggNOG" id="ENOG5031FSI">
    <property type="taxonomic scope" value="Bacteria"/>
</dbReference>
<dbReference type="AlphaFoldDB" id="H0R5T4"/>
<name>H0R5T4_9ACTN</name>
<organism evidence="3 4">
    <name type="scientific">Gordonia effusa NBRC 100432</name>
    <dbReference type="NCBI Taxonomy" id="1077974"/>
    <lineage>
        <taxon>Bacteria</taxon>
        <taxon>Bacillati</taxon>
        <taxon>Actinomycetota</taxon>
        <taxon>Actinomycetes</taxon>
        <taxon>Mycobacteriales</taxon>
        <taxon>Gordoniaceae</taxon>
        <taxon>Gordonia</taxon>
    </lineage>
</organism>
<feature type="compositionally biased region" description="Polar residues" evidence="1">
    <location>
        <begin position="26"/>
        <end position="52"/>
    </location>
</feature>
<keyword evidence="2" id="KW-0732">Signal</keyword>
<comment type="caution">
    <text evidence="3">The sequence shown here is derived from an EMBL/GenBank/DDBJ whole genome shotgun (WGS) entry which is preliminary data.</text>
</comment>
<accession>H0R5T4</accession>
<proteinExistence type="predicted"/>
<evidence type="ECO:0000313" key="3">
    <source>
        <dbReference type="EMBL" id="GAB20435.1"/>
    </source>
</evidence>
<feature type="signal peptide" evidence="2">
    <location>
        <begin position="1"/>
        <end position="19"/>
    </location>
</feature>
<feature type="chain" id="PRO_5039262630" description="Lipoprotein" evidence="2">
    <location>
        <begin position="20"/>
        <end position="209"/>
    </location>
</feature>
<dbReference type="PROSITE" id="PS51257">
    <property type="entry name" value="PROKAR_LIPOPROTEIN"/>
    <property type="match status" value="1"/>
</dbReference>